<evidence type="ECO:0000313" key="2">
    <source>
        <dbReference type="EMBL" id="RPD82998.1"/>
    </source>
</evidence>
<evidence type="ECO:0000256" key="1">
    <source>
        <dbReference type="SAM" id="MobiDB-lite"/>
    </source>
</evidence>
<name>A0A3N4MIH7_9NEIS</name>
<sequence length="139" mass="15359">ALFAPIQNAQKGDKKAQPKQLQQGSGAAAGAPMPPDDEDENKNTSSIDHIVKDRNGKFVGNVNKGATENIRTVSQQEFQQIKNNLLKDAKEVGKYSNGRGTWYQLPNGDRFGVRGSSRHGETLDFNVRGLPRDFKIHQK</sequence>
<feature type="non-terminal residue" evidence="2">
    <location>
        <position position="1"/>
    </location>
</feature>
<proteinExistence type="predicted"/>
<feature type="region of interest" description="Disordered" evidence="1">
    <location>
        <begin position="1"/>
        <end position="62"/>
    </location>
</feature>
<reference evidence="2 3" key="1">
    <citation type="submission" date="2018-11" db="EMBL/GenBank/DDBJ databases">
        <title>Neisseria weixii sp. nov. isolated from the rectal contents of plateau pika (Ochotona cruzoniae).</title>
        <authorList>
            <person name="Zhang G."/>
        </authorList>
    </citation>
    <scope>NUCLEOTIDE SEQUENCE [LARGE SCALE GENOMIC DNA]</scope>
    <source>
        <strain evidence="2 3">10009</strain>
    </source>
</reference>
<protein>
    <submittedName>
        <fullName evidence="2">Uncharacterized protein</fullName>
    </submittedName>
</protein>
<keyword evidence="3" id="KW-1185">Reference proteome</keyword>
<dbReference type="RefSeq" id="WP_199721360.1">
    <property type="nucleotide sequence ID" value="NZ_RPFL01000103.1"/>
</dbReference>
<organism evidence="2 3">
    <name type="scientific">Neisseria weixii</name>
    <dbReference type="NCBI Taxonomy" id="1853276"/>
    <lineage>
        <taxon>Bacteria</taxon>
        <taxon>Pseudomonadati</taxon>
        <taxon>Pseudomonadota</taxon>
        <taxon>Betaproteobacteria</taxon>
        <taxon>Neisseriales</taxon>
        <taxon>Neisseriaceae</taxon>
        <taxon>Neisseria</taxon>
    </lineage>
</organism>
<dbReference type="EMBL" id="RPFL01000103">
    <property type="protein sequence ID" value="RPD82998.1"/>
    <property type="molecule type" value="Genomic_DNA"/>
</dbReference>
<dbReference type="Proteomes" id="UP000272412">
    <property type="component" value="Unassembled WGS sequence"/>
</dbReference>
<dbReference type="AlphaFoldDB" id="A0A3N4MIH7"/>
<evidence type="ECO:0000313" key="3">
    <source>
        <dbReference type="Proteomes" id="UP000272412"/>
    </source>
</evidence>
<feature type="compositionally biased region" description="Low complexity" evidence="1">
    <location>
        <begin position="20"/>
        <end position="31"/>
    </location>
</feature>
<comment type="caution">
    <text evidence="2">The sequence shown here is derived from an EMBL/GenBank/DDBJ whole genome shotgun (WGS) entry which is preliminary data.</text>
</comment>
<accession>A0A3N4MIH7</accession>
<gene>
    <name evidence="2" type="ORF">EGK74_13855</name>
</gene>